<dbReference type="RefSeq" id="WP_072892484.1">
    <property type="nucleotide sequence ID" value="NZ_FQVM01000002.1"/>
</dbReference>
<dbReference type="Gene3D" id="3.30.565.10">
    <property type="entry name" value="Histidine kinase-like ATPase, C-terminal domain"/>
    <property type="match status" value="1"/>
</dbReference>
<dbReference type="EC" id="2.7.13.3" evidence="2"/>
<dbReference type="InterPro" id="IPR005467">
    <property type="entry name" value="His_kinase_dom"/>
</dbReference>
<dbReference type="GO" id="GO:0004673">
    <property type="term" value="F:protein histidine kinase activity"/>
    <property type="evidence" value="ECO:0007669"/>
    <property type="project" value="UniProtKB-EC"/>
</dbReference>
<evidence type="ECO:0000256" key="5">
    <source>
        <dbReference type="SAM" id="Phobius"/>
    </source>
</evidence>
<dbReference type="GO" id="GO:0042802">
    <property type="term" value="F:identical protein binding"/>
    <property type="evidence" value="ECO:0007669"/>
    <property type="project" value="TreeGrafter"/>
</dbReference>
<dbReference type="Gene3D" id="1.10.287.130">
    <property type="match status" value="1"/>
</dbReference>
<reference evidence="7 8" key="1">
    <citation type="submission" date="2016-11" db="EMBL/GenBank/DDBJ databases">
        <authorList>
            <person name="Jaros S."/>
            <person name="Januszkiewicz K."/>
            <person name="Wedrychowicz H."/>
        </authorList>
    </citation>
    <scope>NUCLEOTIDE SEQUENCE [LARGE SCALE GENOMIC DNA]</scope>
    <source>
        <strain evidence="7 8">DSM 2631</strain>
    </source>
</reference>
<accession>A0A1M4T834</accession>
<dbReference type="PRINTS" id="PR00344">
    <property type="entry name" value="BCTRLSENSOR"/>
</dbReference>
<keyword evidence="3 7" id="KW-0418">Kinase</keyword>
<dbReference type="STRING" id="1533.SAMN05443638_10265"/>
<evidence type="ECO:0000256" key="1">
    <source>
        <dbReference type="ARBA" id="ARBA00000085"/>
    </source>
</evidence>
<dbReference type="EMBL" id="FQVM01000002">
    <property type="protein sequence ID" value="SHE40656.1"/>
    <property type="molecule type" value="Genomic_DNA"/>
</dbReference>
<feature type="transmembrane region" description="Helical" evidence="5">
    <location>
        <begin position="46"/>
        <end position="67"/>
    </location>
</feature>
<keyword evidence="5" id="KW-1133">Transmembrane helix</keyword>
<evidence type="ECO:0000313" key="8">
    <source>
        <dbReference type="Proteomes" id="UP000184035"/>
    </source>
</evidence>
<dbReference type="InterPro" id="IPR039506">
    <property type="entry name" value="SPOB_a"/>
</dbReference>
<keyword evidence="5" id="KW-0812">Transmembrane</keyword>
<dbReference type="Proteomes" id="UP000184035">
    <property type="component" value="Unassembled WGS sequence"/>
</dbReference>
<organism evidence="7 8">
    <name type="scientific">Clostridium fallax</name>
    <dbReference type="NCBI Taxonomy" id="1533"/>
    <lineage>
        <taxon>Bacteria</taxon>
        <taxon>Bacillati</taxon>
        <taxon>Bacillota</taxon>
        <taxon>Clostridia</taxon>
        <taxon>Eubacteriales</taxon>
        <taxon>Clostridiaceae</taxon>
        <taxon>Clostridium</taxon>
    </lineage>
</organism>
<dbReference type="Pfam" id="PF14689">
    <property type="entry name" value="SPOB_a"/>
    <property type="match status" value="1"/>
</dbReference>
<evidence type="ECO:0000256" key="2">
    <source>
        <dbReference type="ARBA" id="ARBA00012438"/>
    </source>
</evidence>
<dbReference type="Pfam" id="PF02518">
    <property type="entry name" value="HATPase_c"/>
    <property type="match status" value="1"/>
</dbReference>
<gene>
    <name evidence="7" type="ORF">SAMN05443638_10265</name>
</gene>
<evidence type="ECO:0000256" key="4">
    <source>
        <dbReference type="ARBA" id="ARBA00023012"/>
    </source>
</evidence>
<keyword evidence="3 7" id="KW-0808">Transferase</keyword>
<dbReference type="PANTHER" id="PTHR40448">
    <property type="entry name" value="TWO-COMPONENT SENSOR HISTIDINE KINASE"/>
    <property type="match status" value="1"/>
</dbReference>
<feature type="transmembrane region" description="Helical" evidence="5">
    <location>
        <begin position="12"/>
        <end position="34"/>
    </location>
</feature>
<keyword evidence="5" id="KW-0472">Membrane</keyword>
<keyword evidence="4" id="KW-0902">Two-component regulatory system</keyword>
<name>A0A1M4T834_9CLOT</name>
<dbReference type="InterPro" id="IPR003594">
    <property type="entry name" value="HATPase_dom"/>
</dbReference>
<feature type="domain" description="Histidine kinase" evidence="6">
    <location>
        <begin position="94"/>
        <end position="285"/>
    </location>
</feature>
<evidence type="ECO:0000259" key="6">
    <source>
        <dbReference type="PROSITE" id="PS50109"/>
    </source>
</evidence>
<evidence type="ECO:0000256" key="3">
    <source>
        <dbReference type="ARBA" id="ARBA00022777"/>
    </source>
</evidence>
<proteinExistence type="predicted"/>
<comment type="catalytic activity">
    <reaction evidence="1">
        <text>ATP + protein L-histidine = ADP + protein N-phospho-L-histidine.</text>
        <dbReference type="EC" id="2.7.13.3"/>
    </reaction>
</comment>
<dbReference type="GO" id="GO:0000160">
    <property type="term" value="P:phosphorelay signal transduction system"/>
    <property type="evidence" value="ECO:0007669"/>
    <property type="project" value="UniProtKB-KW"/>
</dbReference>
<dbReference type="PROSITE" id="PS50109">
    <property type="entry name" value="HIS_KIN"/>
    <property type="match status" value="1"/>
</dbReference>
<dbReference type="PANTHER" id="PTHR40448:SF1">
    <property type="entry name" value="TWO-COMPONENT SENSOR HISTIDINE KINASE"/>
    <property type="match status" value="1"/>
</dbReference>
<dbReference type="InterPro" id="IPR036890">
    <property type="entry name" value="HATPase_C_sf"/>
</dbReference>
<dbReference type="OrthoDB" id="1634477at2"/>
<protein>
    <recommendedName>
        <fullName evidence="2">histidine kinase</fullName>
        <ecNumber evidence="2">2.7.13.3</ecNumber>
    </recommendedName>
</protein>
<sequence length="286" mass="33342">MKGRLGQFNLSKLLILSVIINIIQISLIFVLILYRNNINLYNPGYLIVYIVAITIAANTLITGVCYYKLLYKNGEKNIIETFKYLEDFNKKLREQRHDYLNHIQVIYTLMELEDYKEAREYIEPVYRDIIRVSKALKTSKPAVNALLQAKMQMAEENNIMMELEIKTNLDTLCMEPWEFCKVLGNIIDNSIYALKEDKFKNNPTIFIEFGESFDNLIFKIMNNGPKIPKENIERIFEQGFSTKGNNGDGMGLTIVKDLIHKYRGEIYVDSSDDRTSFDIKIPKKQM</sequence>
<dbReference type="SMART" id="SM00387">
    <property type="entry name" value="HATPase_c"/>
    <property type="match status" value="1"/>
</dbReference>
<keyword evidence="8" id="KW-1185">Reference proteome</keyword>
<dbReference type="InterPro" id="IPR004358">
    <property type="entry name" value="Sig_transdc_His_kin-like_C"/>
</dbReference>
<evidence type="ECO:0000313" key="7">
    <source>
        <dbReference type="EMBL" id="SHE40656.1"/>
    </source>
</evidence>
<dbReference type="SUPFAM" id="SSF55874">
    <property type="entry name" value="ATPase domain of HSP90 chaperone/DNA topoisomerase II/histidine kinase"/>
    <property type="match status" value="1"/>
</dbReference>
<dbReference type="AlphaFoldDB" id="A0A1M4T834"/>